<proteinExistence type="predicted"/>
<gene>
    <name evidence="1" type="ORF">H2199_008240</name>
</gene>
<keyword evidence="2" id="KW-1185">Reference proteome</keyword>
<evidence type="ECO:0000313" key="1">
    <source>
        <dbReference type="EMBL" id="KAJ9635887.1"/>
    </source>
</evidence>
<dbReference type="EMBL" id="JAPDRP010000026">
    <property type="protein sequence ID" value="KAJ9635887.1"/>
    <property type="molecule type" value="Genomic_DNA"/>
</dbReference>
<reference evidence="1" key="1">
    <citation type="submission" date="2022-10" db="EMBL/GenBank/DDBJ databases">
        <title>Culturing micro-colonial fungi from biological soil crusts in the Mojave desert and describing Neophaeococcomyces mojavensis, and introducing the new genera and species Taxawa tesnikishii.</title>
        <authorList>
            <person name="Kurbessoian T."/>
            <person name="Stajich J.E."/>
        </authorList>
    </citation>
    <scope>NUCLEOTIDE SEQUENCE</scope>
    <source>
        <strain evidence="1">JES_115</strain>
    </source>
</reference>
<dbReference type="Proteomes" id="UP001172680">
    <property type="component" value="Unassembled WGS sequence"/>
</dbReference>
<name>A0ACC2YL24_9PEZI</name>
<protein>
    <submittedName>
        <fullName evidence="1">Uncharacterized protein</fullName>
    </submittedName>
</protein>
<sequence>MSRPASATSSASTLSVLKPAPKPSNAAPRPSDIALFVTNLRLLDLDRRSDWPGITEQTFSTRDVQQNQKNRIRCVEWALYRLFELWDPVETRDKLQPFFPPLEPLQSLNLRAALYRCLNELKKNSVLGRETLLRKTMLDECKGDKLAEVLMVFSYAVVIKVSSSPKRKPKNEPIARRIATATKLSAEEQKSLLPLAVAHKAALTAVLQKKRQRRARYSELEQLLESKSGEILQRNERCTSFTRPAAQHVDSVNIKKQLRENWLGNPKWVNILLHGESTQSGDTLFESRFNDVCAGIKQEHALENPKEQRGLLQELESRVNIQHERLLRWRGFHAQVSRLNAQVTITRPDSKAARNVPDASFNFDAHQHLHIGSTVKSPSNGQARPPPRASDPAVKYETIVARMKEGLGLKELKLKPTVTFPHVASPSMTSPSMTSPSITSPSRNGEPFNDLFEPSKKFPALADVPYLPRSTSTPLGSETTLVQSEPISDDETSHVVAESPTRKSEPNGRQAHVVQQRPSSPQPDSPIFPQLTEQERLAEQMLSSVTQATPSPVKKRPRPSLSDRARMSMAHSTTISVPAVAPEEIGVPSPIIEATTPTPSDPIDPHANLLERTRQSMAHIPAHSRAHHVREKSKRESRQSLFPVNQFETPRKPNNDDGFGEIGERKRDITPKERLFEEDAEYASVFKSRPKIANPQGRIDYGSSRKAEKTCPTRRLKIRHLHTQIRAHIPYFFNAGLFHTASLLDSLTAAYAATLASSVVDFDVLFGPAYKGIPLAAATAIQLRTLDDARFGGIIGAPLKGKRVVVIDDVITAGTAIREAIEIIKKEGGTLVGIVVAFDRLEKTPAREGEQEEAPRGSAIGEVRREYGIPVLSILTLDDVVEFLRGMGTDEDVRRLEEYRAKYKASD</sequence>
<evidence type="ECO:0000313" key="2">
    <source>
        <dbReference type="Proteomes" id="UP001172680"/>
    </source>
</evidence>
<organism evidence="1 2">
    <name type="scientific">Coniosporium tulheliwenetii</name>
    <dbReference type="NCBI Taxonomy" id="3383036"/>
    <lineage>
        <taxon>Eukaryota</taxon>
        <taxon>Fungi</taxon>
        <taxon>Dikarya</taxon>
        <taxon>Ascomycota</taxon>
        <taxon>Pezizomycotina</taxon>
        <taxon>Dothideomycetes</taxon>
        <taxon>Dothideomycetes incertae sedis</taxon>
        <taxon>Coniosporium</taxon>
    </lineage>
</organism>
<accession>A0ACC2YL24</accession>
<comment type="caution">
    <text evidence="1">The sequence shown here is derived from an EMBL/GenBank/DDBJ whole genome shotgun (WGS) entry which is preliminary data.</text>
</comment>